<organism evidence="2 3">
    <name type="scientific">Chitinophaga ginsengisoli</name>
    <dbReference type="NCBI Taxonomy" id="363837"/>
    <lineage>
        <taxon>Bacteria</taxon>
        <taxon>Pseudomonadati</taxon>
        <taxon>Bacteroidota</taxon>
        <taxon>Chitinophagia</taxon>
        <taxon>Chitinophagales</taxon>
        <taxon>Chitinophagaceae</taxon>
        <taxon>Chitinophaga</taxon>
    </lineage>
</organism>
<evidence type="ECO:0000313" key="3">
    <source>
        <dbReference type="Proteomes" id="UP000240978"/>
    </source>
</evidence>
<comment type="caution">
    <text evidence="2">The sequence shown here is derived from an EMBL/GenBank/DDBJ whole genome shotgun (WGS) entry which is preliminary data.</text>
</comment>
<name>A0A2P8GPM6_9BACT</name>
<evidence type="ECO:0000256" key="1">
    <source>
        <dbReference type="SAM" id="Phobius"/>
    </source>
</evidence>
<evidence type="ECO:0000313" key="2">
    <source>
        <dbReference type="EMBL" id="PSL35904.1"/>
    </source>
</evidence>
<sequence>MEIQISLGKSGQRSPVNSSTNCLAGLRKKRNNITIISLLFLSKCLIVTEIGHYLLFVLNDAFFCKIRRRTHLQLAKRTGIQHLMIKRLAPTPTVPIRNTGIERCNHRPNIFNKDRLKLLPESAFCSLHLQATNPSGLINKAPLVVISSTLLTVFSL</sequence>
<dbReference type="AlphaFoldDB" id="A0A2P8GPM6"/>
<dbReference type="Proteomes" id="UP000240978">
    <property type="component" value="Unassembled WGS sequence"/>
</dbReference>
<dbReference type="EMBL" id="PYGK01000001">
    <property type="protein sequence ID" value="PSL35904.1"/>
    <property type="molecule type" value="Genomic_DNA"/>
</dbReference>
<feature type="transmembrane region" description="Helical" evidence="1">
    <location>
        <begin position="33"/>
        <end position="58"/>
    </location>
</feature>
<keyword evidence="1" id="KW-0812">Transmembrane</keyword>
<proteinExistence type="predicted"/>
<accession>A0A2P8GPM6</accession>
<reference evidence="2 3" key="1">
    <citation type="submission" date="2018-03" db="EMBL/GenBank/DDBJ databases">
        <title>Genomic Encyclopedia of Archaeal and Bacterial Type Strains, Phase II (KMG-II): from individual species to whole genera.</title>
        <authorList>
            <person name="Goeker M."/>
        </authorList>
    </citation>
    <scope>NUCLEOTIDE SEQUENCE [LARGE SCALE GENOMIC DNA]</scope>
    <source>
        <strain evidence="2 3">DSM 18107</strain>
    </source>
</reference>
<keyword evidence="1" id="KW-0472">Membrane</keyword>
<keyword evidence="3" id="KW-1185">Reference proteome</keyword>
<gene>
    <name evidence="2" type="ORF">CLV42_101666</name>
</gene>
<protein>
    <submittedName>
        <fullName evidence="2">Uncharacterized protein</fullName>
    </submittedName>
</protein>
<keyword evidence="1" id="KW-1133">Transmembrane helix</keyword>